<dbReference type="AlphaFoldDB" id="A0A7C5DB58"/>
<dbReference type="InterPro" id="IPR025497">
    <property type="entry name" value="PatA-like_N"/>
</dbReference>
<accession>A0A7C5DB58</accession>
<evidence type="ECO:0000313" key="2">
    <source>
        <dbReference type="EMBL" id="HHE05001.1"/>
    </source>
</evidence>
<organism evidence="2">
    <name type="scientific">candidate division WOR-3 bacterium</name>
    <dbReference type="NCBI Taxonomy" id="2052148"/>
    <lineage>
        <taxon>Bacteria</taxon>
        <taxon>Bacteria division WOR-3</taxon>
    </lineage>
</organism>
<proteinExistence type="predicted"/>
<dbReference type="Pfam" id="PF14332">
    <property type="entry name" value="DUF4388"/>
    <property type="match status" value="1"/>
</dbReference>
<protein>
    <submittedName>
        <fullName evidence="2">DUF4388 domain-containing protein</fullName>
    </submittedName>
</protein>
<comment type="caution">
    <text evidence="2">The sequence shown here is derived from an EMBL/GenBank/DDBJ whole genome shotgun (WGS) entry which is preliminary data.</text>
</comment>
<reference evidence="2" key="1">
    <citation type="journal article" date="2020" name="mSystems">
        <title>Genome- and Community-Level Interaction Insights into Carbon Utilization and Element Cycling Functions of Hydrothermarchaeota in Hydrothermal Sediment.</title>
        <authorList>
            <person name="Zhou Z."/>
            <person name="Liu Y."/>
            <person name="Xu W."/>
            <person name="Pan J."/>
            <person name="Luo Z.H."/>
            <person name="Li M."/>
        </authorList>
    </citation>
    <scope>NUCLEOTIDE SEQUENCE [LARGE SCALE GENOMIC DNA]</scope>
    <source>
        <strain evidence="2">HyVt-74</strain>
    </source>
</reference>
<feature type="domain" description="PatA-like N-terminal" evidence="1">
    <location>
        <begin position="4"/>
        <end position="48"/>
    </location>
</feature>
<gene>
    <name evidence="2" type="ORF">ENL19_02940</name>
</gene>
<name>A0A7C5DB58_UNCW3</name>
<sequence length="49" mass="5672">MAIEGPIKELSLFELFQLISFAKKTGILKVIDNSQKEYKLYFKNGNLSY</sequence>
<feature type="non-terminal residue" evidence="2">
    <location>
        <position position="49"/>
    </location>
</feature>
<evidence type="ECO:0000259" key="1">
    <source>
        <dbReference type="Pfam" id="PF14332"/>
    </source>
</evidence>
<dbReference type="EMBL" id="DRTB01000221">
    <property type="protein sequence ID" value="HHE05001.1"/>
    <property type="molecule type" value="Genomic_DNA"/>
</dbReference>
<dbReference type="Proteomes" id="UP000886110">
    <property type="component" value="Unassembled WGS sequence"/>
</dbReference>